<dbReference type="AlphaFoldDB" id="A0A914X9J8"/>
<organism evidence="2 3">
    <name type="scientific">Plectus sambesii</name>
    <dbReference type="NCBI Taxonomy" id="2011161"/>
    <lineage>
        <taxon>Eukaryota</taxon>
        <taxon>Metazoa</taxon>
        <taxon>Ecdysozoa</taxon>
        <taxon>Nematoda</taxon>
        <taxon>Chromadorea</taxon>
        <taxon>Plectida</taxon>
        <taxon>Plectina</taxon>
        <taxon>Plectoidea</taxon>
        <taxon>Plectidae</taxon>
        <taxon>Plectus</taxon>
    </lineage>
</organism>
<dbReference type="Proteomes" id="UP000887566">
    <property type="component" value="Unplaced"/>
</dbReference>
<protein>
    <submittedName>
        <fullName evidence="3">Uncharacterized protein</fullName>
    </submittedName>
</protein>
<name>A0A914X9J8_9BILA</name>
<feature type="chain" id="PRO_5037318964" evidence="1">
    <location>
        <begin position="18"/>
        <end position="277"/>
    </location>
</feature>
<accession>A0A914X9J8</accession>
<dbReference type="WBParaSite" id="PSAMB.scaffold6size149219.g50.t1">
    <property type="protein sequence ID" value="PSAMB.scaffold6size149219.g50.t1"/>
    <property type="gene ID" value="PSAMB.scaffold6size149219.g50"/>
</dbReference>
<keyword evidence="2" id="KW-1185">Reference proteome</keyword>
<evidence type="ECO:0000256" key="1">
    <source>
        <dbReference type="SAM" id="SignalP"/>
    </source>
</evidence>
<evidence type="ECO:0000313" key="2">
    <source>
        <dbReference type="Proteomes" id="UP000887566"/>
    </source>
</evidence>
<keyword evidence="1" id="KW-0732">Signal</keyword>
<feature type="signal peptide" evidence="1">
    <location>
        <begin position="1"/>
        <end position="17"/>
    </location>
</feature>
<sequence>MKVLYAFAAAFLALTHAASWDSLKVTWNINPFSGNSFADLPRDIKKDAMGFVLMDNQCNGNQPKGPFAGIRYWKDNDPAVVLIFDINGIIAGIQTVVPKTNWALPPSTWLGSVITDDGKNFVLTAYFVDPKIICSSGRTPLDLLSQGTGTGLYIQNGSNPLTDLMIAAHDESQTQQHTQWIFGHCFYTMGDHYWYNVRSDMPCNEFFPSFLLYNKKQLNAFGWAMNADLSSPRYEHPPHSLIGQFMNPVPQCFQTDSTFLKQSTMHIYFSSEISDLC</sequence>
<proteinExistence type="predicted"/>
<reference evidence="3" key="1">
    <citation type="submission" date="2022-11" db="UniProtKB">
        <authorList>
            <consortium name="WormBaseParasite"/>
        </authorList>
    </citation>
    <scope>IDENTIFICATION</scope>
</reference>
<evidence type="ECO:0000313" key="3">
    <source>
        <dbReference type="WBParaSite" id="PSAMB.scaffold6size149219.g50.t1"/>
    </source>
</evidence>